<dbReference type="FunFam" id="1.20.120.1150:FF:000002">
    <property type="entry name" value="Serine/threonine-protein phosphatase 2A activator"/>
    <property type="match status" value="1"/>
</dbReference>
<feature type="region of interest" description="Disordered" evidence="8">
    <location>
        <begin position="1"/>
        <end position="34"/>
    </location>
</feature>
<evidence type="ECO:0000256" key="2">
    <source>
        <dbReference type="ARBA" id="ARBA00004496"/>
    </source>
</evidence>
<dbReference type="Gene3D" id="1.20.120.1150">
    <property type="match status" value="1"/>
</dbReference>
<gene>
    <name evidence="9" type="primary">PPP2R4</name>
    <name evidence="9" type="ORF">HK097_000178</name>
</gene>
<dbReference type="PIRSF" id="PIRSF016325">
    <property type="entry name" value="Phstyr_phstse_ac"/>
    <property type="match status" value="1"/>
</dbReference>
<evidence type="ECO:0000256" key="8">
    <source>
        <dbReference type="SAM" id="MobiDB-lite"/>
    </source>
</evidence>
<comment type="similarity">
    <text evidence="3 7">Belongs to the PTPA-type PPIase family.</text>
</comment>
<organism evidence="9 10">
    <name type="scientific">Rhizophlyctis rosea</name>
    <dbReference type="NCBI Taxonomy" id="64517"/>
    <lineage>
        <taxon>Eukaryota</taxon>
        <taxon>Fungi</taxon>
        <taxon>Fungi incertae sedis</taxon>
        <taxon>Chytridiomycota</taxon>
        <taxon>Chytridiomycota incertae sedis</taxon>
        <taxon>Chytridiomycetes</taxon>
        <taxon>Rhizophlyctidales</taxon>
        <taxon>Rhizophlyctidaceae</taxon>
        <taxon>Rhizophlyctis</taxon>
    </lineage>
</organism>
<evidence type="ECO:0000256" key="7">
    <source>
        <dbReference type="RuleBase" id="RU361210"/>
    </source>
</evidence>
<dbReference type="EMBL" id="JADGJD010001018">
    <property type="protein sequence ID" value="KAJ3047152.1"/>
    <property type="molecule type" value="Genomic_DNA"/>
</dbReference>
<dbReference type="PANTHER" id="PTHR10012:SF0">
    <property type="entry name" value="SERINE_THREONINE-PROTEIN PHOSPHATASE 2A ACTIVATOR"/>
    <property type="match status" value="1"/>
</dbReference>
<evidence type="ECO:0000256" key="4">
    <source>
        <dbReference type="ARBA" id="ARBA00022490"/>
    </source>
</evidence>
<keyword evidence="10" id="KW-1185">Reference proteome</keyword>
<keyword evidence="6 7" id="KW-0413">Isomerase</keyword>
<dbReference type="SUPFAM" id="SSF140984">
    <property type="entry name" value="PTPA-like"/>
    <property type="match status" value="1"/>
</dbReference>
<comment type="catalytic activity">
    <reaction evidence="1 7">
        <text>[protein]-peptidylproline (omega=180) = [protein]-peptidylproline (omega=0)</text>
        <dbReference type="Rhea" id="RHEA:16237"/>
        <dbReference type="Rhea" id="RHEA-COMP:10747"/>
        <dbReference type="Rhea" id="RHEA-COMP:10748"/>
        <dbReference type="ChEBI" id="CHEBI:83833"/>
        <dbReference type="ChEBI" id="CHEBI:83834"/>
        <dbReference type="EC" id="5.2.1.8"/>
    </reaction>
</comment>
<evidence type="ECO:0000256" key="6">
    <source>
        <dbReference type="ARBA" id="ARBA00023235"/>
    </source>
</evidence>
<dbReference type="InterPro" id="IPR004327">
    <property type="entry name" value="Phstyr_phstse_ac"/>
</dbReference>
<dbReference type="Proteomes" id="UP001212841">
    <property type="component" value="Unassembled WGS sequence"/>
</dbReference>
<comment type="subcellular location">
    <subcellularLocation>
        <location evidence="2 7">Cytoplasm</location>
    </subcellularLocation>
</comment>
<protein>
    <recommendedName>
        <fullName evidence="7">Serine/threonine-protein phosphatase 2A activator</fullName>
        <ecNumber evidence="7">5.2.1.8</ecNumber>
    </recommendedName>
    <alternativeName>
        <fullName evidence="7">Phosphotyrosyl phosphatase activator</fullName>
    </alternativeName>
</protein>
<keyword evidence="4 7" id="KW-0963">Cytoplasm</keyword>
<dbReference type="EC" id="5.2.1.8" evidence="7"/>
<name>A0AAD5X2S3_9FUNG</name>
<keyword evidence="5 7" id="KW-0697">Rotamase</keyword>
<dbReference type="GO" id="GO:0005737">
    <property type="term" value="C:cytoplasm"/>
    <property type="evidence" value="ECO:0007669"/>
    <property type="project" value="UniProtKB-SubCell"/>
</dbReference>
<comment type="function">
    <text evidence="7">PPIases accelerate the folding of proteins. It catalyzes the cis-trans isomerization of proline imidic peptide bonds in oligopeptides.</text>
</comment>
<dbReference type="AlphaFoldDB" id="A0AAD5X2S3"/>
<sequence length="369" mass="41840">MFNPNSLLPTMPPPGTPIRPPQQQQGPIPLPKFTNHRSSIHIPDAYPVTAPTKRINDEATKTFWSKSEAFVRYLEFIQVLNEAAKNKKNSDDCYVSEISQKLLAMLDILNTWIDEIPPFESPQRFGNKAFRVWIQRLEANAESLLKDILPPKRQRATEELLPYLTGGFGHGTRIDYGSGHELSFVALLCCLDLLEVVSERDYQALVTRVFPRYLDVVRRLQKVYVLEPAGSHGVWGLDDHQFLPYYWGSSQLLDHHQIKPKTIMQRDVVSHFANEYLYLGCINYINEVKNGPFYEHSPMLFDISGVPLWSKVNTGMLKMYIAEVLMKFPVVQHLPLGTLLPFTEAQATASSAPSTNTPPTSDPSATTQQ</sequence>
<proteinExistence type="inferred from homology"/>
<dbReference type="GO" id="GO:0000159">
    <property type="term" value="C:protein phosphatase type 2A complex"/>
    <property type="evidence" value="ECO:0007669"/>
    <property type="project" value="TreeGrafter"/>
</dbReference>
<dbReference type="GO" id="GO:0008160">
    <property type="term" value="F:protein tyrosine phosphatase activator activity"/>
    <property type="evidence" value="ECO:0007669"/>
    <property type="project" value="TreeGrafter"/>
</dbReference>
<dbReference type="PANTHER" id="PTHR10012">
    <property type="entry name" value="SERINE/THREONINE-PROTEIN PHOSPHATASE 2A REGULATORY SUBUNIT B"/>
    <property type="match status" value="1"/>
</dbReference>
<dbReference type="Pfam" id="PF03095">
    <property type="entry name" value="PTPA"/>
    <property type="match status" value="1"/>
</dbReference>
<evidence type="ECO:0000313" key="10">
    <source>
        <dbReference type="Proteomes" id="UP001212841"/>
    </source>
</evidence>
<feature type="compositionally biased region" description="Pro residues" evidence="8">
    <location>
        <begin position="10"/>
        <end position="20"/>
    </location>
</feature>
<dbReference type="GO" id="GO:0005634">
    <property type="term" value="C:nucleus"/>
    <property type="evidence" value="ECO:0007669"/>
    <property type="project" value="TreeGrafter"/>
</dbReference>
<dbReference type="CDD" id="cd04087">
    <property type="entry name" value="PTPA"/>
    <property type="match status" value="1"/>
</dbReference>
<accession>A0AAD5X2S3</accession>
<evidence type="ECO:0000256" key="1">
    <source>
        <dbReference type="ARBA" id="ARBA00000971"/>
    </source>
</evidence>
<evidence type="ECO:0000313" key="9">
    <source>
        <dbReference type="EMBL" id="KAJ3047152.1"/>
    </source>
</evidence>
<dbReference type="GO" id="GO:0007052">
    <property type="term" value="P:mitotic spindle organization"/>
    <property type="evidence" value="ECO:0007669"/>
    <property type="project" value="TreeGrafter"/>
</dbReference>
<reference evidence="9" key="1">
    <citation type="submission" date="2020-05" db="EMBL/GenBank/DDBJ databases">
        <title>Phylogenomic resolution of chytrid fungi.</title>
        <authorList>
            <person name="Stajich J.E."/>
            <person name="Amses K."/>
            <person name="Simmons R."/>
            <person name="Seto K."/>
            <person name="Myers J."/>
            <person name="Bonds A."/>
            <person name="Quandt C.A."/>
            <person name="Barry K."/>
            <person name="Liu P."/>
            <person name="Grigoriev I."/>
            <person name="Longcore J.E."/>
            <person name="James T.Y."/>
        </authorList>
    </citation>
    <scope>NUCLEOTIDE SEQUENCE</scope>
    <source>
        <strain evidence="9">JEL0318</strain>
    </source>
</reference>
<comment type="caution">
    <text evidence="9">The sequence shown here is derived from an EMBL/GenBank/DDBJ whole genome shotgun (WGS) entry which is preliminary data.</text>
</comment>
<feature type="region of interest" description="Disordered" evidence="8">
    <location>
        <begin position="347"/>
        <end position="369"/>
    </location>
</feature>
<evidence type="ECO:0000256" key="3">
    <source>
        <dbReference type="ARBA" id="ARBA00011019"/>
    </source>
</evidence>
<evidence type="ECO:0000256" key="5">
    <source>
        <dbReference type="ARBA" id="ARBA00023110"/>
    </source>
</evidence>
<dbReference type="GO" id="GO:0003755">
    <property type="term" value="F:peptidyl-prolyl cis-trans isomerase activity"/>
    <property type="evidence" value="ECO:0007669"/>
    <property type="project" value="UniProtKB-KW"/>
</dbReference>
<dbReference type="InterPro" id="IPR043170">
    <property type="entry name" value="PTPA_C_lid"/>
</dbReference>
<dbReference type="InterPro" id="IPR037218">
    <property type="entry name" value="PTPA_sf"/>
</dbReference>